<dbReference type="CDD" id="cd02859">
    <property type="entry name" value="E_set_AMPKbeta_like_N"/>
    <property type="match status" value="1"/>
</dbReference>
<accession>F0VGK0</accession>
<proteinExistence type="predicted"/>
<feature type="compositionally biased region" description="Basic and acidic residues" evidence="1">
    <location>
        <begin position="336"/>
        <end position="368"/>
    </location>
</feature>
<dbReference type="InterPro" id="IPR014756">
    <property type="entry name" value="Ig_E-set"/>
</dbReference>
<feature type="region of interest" description="Disordered" evidence="1">
    <location>
        <begin position="1086"/>
        <end position="1118"/>
    </location>
</feature>
<dbReference type="SUPFAM" id="SSF81296">
    <property type="entry name" value="E set domains"/>
    <property type="match status" value="1"/>
</dbReference>
<feature type="compositionally biased region" description="Polar residues" evidence="1">
    <location>
        <begin position="962"/>
        <end position="977"/>
    </location>
</feature>
<feature type="compositionally biased region" description="Basic residues" evidence="1">
    <location>
        <begin position="733"/>
        <end position="745"/>
    </location>
</feature>
<evidence type="ECO:0000256" key="1">
    <source>
        <dbReference type="SAM" id="MobiDB-lite"/>
    </source>
</evidence>
<feature type="compositionally biased region" description="Polar residues" evidence="1">
    <location>
        <begin position="601"/>
        <end position="616"/>
    </location>
</feature>
<gene>
    <name evidence="3" type="ORF">NCLIV_026330</name>
</gene>
<name>F0VGK0_NEOCL</name>
<sequence length="1211" mass="130192">MSSSLSYSGSMAWNTGLDALESSSVRRYERSGVAKSGHVSLKQEIVMGESVVMQRPFRPSVEVSRRREAAVPSERPTETKGTDAPGETLSCLCSLEPSAFPGYLDATKRYGEEAKRDNKLFETVAIFREASSASKDGFRFAEVMADSGSTAAEGAAFRQSGTAFRTENVDQPSERCLPPTILESSATCTENTKTLTAEMCAVVERSCLRADASYGCGNSLSSSVFGPALVDTGRKIEEEIEQENRAQHDYGLFCEERQNASNEGLCSFGEDRECESETKGGTELSVSACWRRTTSPASSPDSGDFWDDLGDREATETTSPGERDVTEPSMEETDEEKQVEQSDKATEDTLECRVRENELKPKSEDQHHTGARRRFQLSNTECASPKVCQARIRHPEIAAKTLQRRWREHFMSAALEFEALVRCIRQIRSLAAVEVQRIYRGSRLRGILREEMHCLVLTLREEDIAQVNGERDACSEGPRGGRQGVRNVELVGAFGDRPWEERVSMRFCGVRRCYTAARPYTVGHHLFKFIVDGSYRCSGQYAQVADSAGNVNNCIDVADPVPPALCLAPRFPWPRARAFRRTGRSAASGGDSPLAEDAQNCGGSPSRSDGSQTASGAQRPPLSSAGAWSPTSGRSPSPRQVDPSAIGQADVGDTADEGDIEGAIPSCRLSTLDKESSSGLSRFRGCEAEGEPASDTCFETVLETARASKPFCSGNVQDARVTRGSLTCLAKKPLSHRTRHRQRDPRKRELSFATCPRRNPSAHPGETESHQPQQSRRSLVTGALVSFPPLYESGKGGSVHRESSAEAPQVPTLLSHPAVSARVAPLPGEARGRRQTTRRLAFEGPRSAPVVASGLDGGVASRTQGNGAARDRDESTGEAPNGDAGKTHTAKGSVPCGGSPLLLDALAASERDSLSLEAKYGSACTVRGECCPPEQDREESIKGGVSRGAIDRVTAKAGRGSGTSAEDTEGSNLQNEATPGEAGGACVCSSFDRVSFRTGVPKKHTSLSAPSISRLREKALRHREQVSSDLLVQGKEQFADAGLSAEVGSQPAGPEGVGASKRGGRHHPKRPADVCADLALSLVEGTCDRSRGNHGPNREGGTGAETSGKETLRGQEQGATEPFEVEEVKPVRRPCGRLPPLAFEKLLFTAALKIPEKCIHPAISHSIPIAWLRGVQEEPTRKVLCRVAALRGPTPSDSPHPRGMQELGGGR</sequence>
<dbReference type="GeneID" id="13442795"/>
<dbReference type="InterPro" id="IPR013783">
    <property type="entry name" value="Ig-like_fold"/>
</dbReference>
<feature type="compositionally biased region" description="Basic and acidic residues" evidence="1">
    <location>
        <begin position="309"/>
        <end position="326"/>
    </location>
</feature>
<evidence type="ECO:0000259" key="2">
    <source>
        <dbReference type="Pfam" id="PF16561"/>
    </source>
</evidence>
<feature type="region of interest" description="Disordered" evidence="1">
    <location>
        <begin position="582"/>
        <end position="664"/>
    </location>
</feature>
<feature type="compositionally biased region" description="Polar residues" evidence="1">
    <location>
        <begin position="629"/>
        <end position="638"/>
    </location>
</feature>
<protein>
    <recommendedName>
        <fullName evidence="2">AMP-activated protein kinase glycogen-binding domain-containing protein</fullName>
    </recommendedName>
</protein>
<dbReference type="AlphaFoldDB" id="F0VGK0"/>
<evidence type="ECO:0000313" key="3">
    <source>
        <dbReference type="EMBL" id="CBZ52844.1"/>
    </source>
</evidence>
<reference evidence="4" key="1">
    <citation type="journal article" date="2012" name="PLoS Pathog.">
        <title>Comparative genomics of the apicomplexan parasites Toxoplasma gondii and Neospora caninum: Coccidia differing in host range and transmission strategy.</title>
        <authorList>
            <person name="Reid A.J."/>
            <person name="Vermont S.J."/>
            <person name="Cotton J.A."/>
            <person name="Harris D."/>
            <person name="Hill-Cawthorne G.A."/>
            <person name="Konen-Waisman S."/>
            <person name="Latham S.M."/>
            <person name="Mourier T."/>
            <person name="Norton R."/>
            <person name="Quail M.A."/>
            <person name="Sanders M."/>
            <person name="Shanmugam D."/>
            <person name="Sohal A."/>
            <person name="Wasmuth J.D."/>
            <person name="Brunk B."/>
            <person name="Grigg M.E."/>
            <person name="Howard J.C."/>
            <person name="Parkinson J."/>
            <person name="Roos D.S."/>
            <person name="Trees A.J."/>
            <person name="Berriman M."/>
            <person name="Pain A."/>
            <person name="Wastling J.M."/>
        </authorList>
    </citation>
    <scope>NUCLEOTIDE SEQUENCE [LARGE SCALE GENOMIC DNA]</scope>
    <source>
        <strain evidence="4">Liverpool</strain>
    </source>
</reference>
<organism evidence="3 4">
    <name type="scientific">Neospora caninum (strain Liverpool)</name>
    <dbReference type="NCBI Taxonomy" id="572307"/>
    <lineage>
        <taxon>Eukaryota</taxon>
        <taxon>Sar</taxon>
        <taxon>Alveolata</taxon>
        <taxon>Apicomplexa</taxon>
        <taxon>Conoidasida</taxon>
        <taxon>Coccidia</taxon>
        <taxon>Eucoccidiorida</taxon>
        <taxon>Eimeriorina</taxon>
        <taxon>Sarcocystidae</taxon>
        <taxon>Neospora</taxon>
    </lineage>
</organism>
<dbReference type="Gene3D" id="2.60.40.10">
    <property type="entry name" value="Immunoglobulins"/>
    <property type="match status" value="1"/>
</dbReference>
<feature type="region of interest" description="Disordered" evidence="1">
    <location>
        <begin position="1045"/>
        <end position="1070"/>
    </location>
</feature>
<dbReference type="OrthoDB" id="354858at2759"/>
<dbReference type="Pfam" id="PF16561">
    <property type="entry name" value="AMPK1_CBM"/>
    <property type="match status" value="1"/>
</dbReference>
<dbReference type="eggNOG" id="ENOG502QZR4">
    <property type="taxonomic scope" value="Eukaryota"/>
</dbReference>
<dbReference type="InParanoid" id="F0VGK0"/>
<dbReference type="RefSeq" id="XP_003882876.1">
    <property type="nucleotide sequence ID" value="XM_003882827.1"/>
</dbReference>
<feature type="compositionally biased region" description="Basic and acidic residues" evidence="1">
    <location>
        <begin position="63"/>
        <end position="81"/>
    </location>
</feature>
<feature type="region of interest" description="Disordered" evidence="1">
    <location>
        <begin position="931"/>
        <end position="983"/>
    </location>
</feature>
<dbReference type="Proteomes" id="UP000007494">
    <property type="component" value="Chromosome VIIb"/>
</dbReference>
<dbReference type="InterPro" id="IPR032640">
    <property type="entry name" value="AMPK1_CBM"/>
</dbReference>
<feature type="region of interest" description="Disordered" evidence="1">
    <location>
        <begin position="292"/>
        <end position="372"/>
    </location>
</feature>
<feature type="domain" description="AMP-activated protein kinase glycogen-binding" evidence="2">
    <location>
        <begin position="483"/>
        <end position="559"/>
    </location>
</feature>
<feature type="region of interest" description="Disordered" evidence="1">
    <location>
        <begin position="59"/>
        <end position="85"/>
    </location>
</feature>
<evidence type="ECO:0000313" key="4">
    <source>
        <dbReference type="Proteomes" id="UP000007494"/>
    </source>
</evidence>
<feature type="region of interest" description="Disordered" evidence="1">
    <location>
        <begin position="1191"/>
        <end position="1211"/>
    </location>
</feature>
<keyword evidence="4" id="KW-1185">Reference proteome</keyword>
<feature type="region of interest" description="Disordered" evidence="1">
    <location>
        <begin position="732"/>
        <end position="895"/>
    </location>
</feature>
<feature type="compositionally biased region" description="Polar residues" evidence="1">
    <location>
        <begin position="292"/>
        <end position="301"/>
    </location>
</feature>
<dbReference type="EMBL" id="FR823389">
    <property type="protein sequence ID" value="CBZ52844.1"/>
    <property type="molecule type" value="Genomic_DNA"/>
</dbReference>
<dbReference type="VEuPathDB" id="ToxoDB:NCLIV_026330"/>